<protein>
    <recommendedName>
        <fullName evidence="1">RDRP helical domain-containing protein</fullName>
    </recommendedName>
</protein>
<name>A0ABQ8BKG3_BRANA</name>
<feature type="domain" description="RDRP helical" evidence="1">
    <location>
        <begin position="65"/>
        <end position="146"/>
    </location>
</feature>
<evidence type="ECO:0000259" key="1">
    <source>
        <dbReference type="Pfam" id="PF26252"/>
    </source>
</evidence>
<gene>
    <name evidence="2" type="ORF">HID58_044223</name>
</gene>
<keyword evidence="3" id="KW-1185">Reference proteome</keyword>
<dbReference type="Proteomes" id="UP000824890">
    <property type="component" value="Unassembled WGS sequence"/>
</dbReference>
<reference evidence="2 3" key="1">
    <citation type="submission" date="2021-05" db="EMBL/GenBank/DDBJ databases">
        <title>Genome Assembly of Synthetic Allotetraploid Brassica napus Reveals Homoeologous Exchanges between Subgenomes.</title>
        <authorList>
            <person name="Davis J.T."/>
        </authorList>
    </citation>
    <scope>NUCLEOTIDE SEQUENCE [LARGE SCALE GENOMIC DNA]</scope>
    <source>
        <strain evidence="3">cv. Da-Ae</strain>
        <tissue evidence="2">Seedling</tissue>
    </source>
</reference>
<organism evidence="2 3">
    <name type="scientific">Brassica napus</name>
    <name type="common">Rape</name>
    <dbReference type="NCBI Taxonomy" id="3708"/>
    <lineage>
        <taxon>Eukaryota</taxon>
        <taxon>Viridiplantae</taxon>
        <taxon>Streptophyta</taxon>
        <taxon>Embryophyta</taxon>
        <taxon>Tracheophyta</taxon>
        <taxon>Spermatophyta</taxon>
        <taxon>Magnoliopsida</taxon>
        <taxon>eudicotyledons</taxon>
        <taxon>Gunneridae</taxon>
        <taxon>Pentapetalae</taxon>
        <taxon>rosids</taxon>
        <taxon>malvids</taxon>
        <taxon>Brassicales</taxon>
        <taxon>Brassicaceae</taxon>
        <taxon>Brassiceae</taxon>
        <taxon>Brassica</taxon>
    </lineage>
</organism>
<evidence type="ECO:0000313" key="2">
    <source>
        <dbReference type="EMBL" id="KAH0904720.1"/>
    </source>
</evidence>
<dbReference type="PANTHER" id="PTHR23079:SF1">
    <property type="entry name" value="RNA-DEPENDENT RNA POLYMERASE 1"/>
    <property type="match status" value="1"/>
</dbReference>
<dbReference type="InterPro" id="IPR058751">
    <property type="entry name" value="RDRP_helical"/>
</dbReference>
<evidence type="ECO:0000313" key="3">
    <source>
        <dbReference type="Proteomes" id="UP000824890"/>
    </source>
</evidence>
<dbReference type="PANTHER" id="PTHR23079">
    <property type="entry name" value="RNA-DEPENDENT RNA POLYMERASE"/>
    <property type="match status" value="1"/>
</dbReference>
<sequence length="194" mass="22673">MRGPKIYEKQNRHVDDEYEKLNFSRDSFPMSARFISKIINSFPLYYLTMESGFSYPSNTNSLALVVDPPPKIDLPFEILFSVNSLVHNACFPATSLDTEFYLFLDPKTQDRAHYALQKLLCLGKCSYAHVGWLTQEYSEWKKKEKPMQSTLEYKLGLFNICRVKVTPTRVYFSGPEPCESNRVFRYYDEIVDIL</sequence>
<dbReference type="InterPro" id="IPR007855">
    <property type="entry name" value="RDRP"/>
</dbReference>
<comment type="caution">
    <text evidence="2">The sequence shown here is derived from an EMBL/GenBank/DDBJ whole genome shotgun (WGS) entry which is preliminary data.</text>
</comment>
<accession>A0ABQ8BKG3</accession>
<dbReference type="Pfam" id="PF26252">
    <property type="entry name" value="RdRP_helical"/>
    <property type="match status" value="1"/>
</dbReference>
<proteinExistence type="predicted"/>
<dbReference type="EMBL" id="JAGKQM010000011">
    <property type="protein sequence ID" value="KAH0904720.1"/>
    <property type="molecule type" value="Genomic_DNA"/>
</dbReference>